<protein>
    <submittedName>
        <fullName evidence="2">Uncharacterized protein</fullName>
    </submittedName>
</protein>
<dbReference type="EMBL" id="OX465080">
    <property type="protein sequence ID" value="CAI9283291.1"/>
    <property type="molecule type" value="Genomic_DNA"/>
</dbReference>
<dbReference type="AlphaFoldDB" id="A0AA35Z075"/>
<keyword evidence="3" id="KW-1185">Reference proteome</keyword>
<gene>
    <name evidence="2" type="ORF">LSALG_LOCUS22893</name>
</gene>
<name>A0AA35Z075_LACSI</name>
<dbReference type="Proteomes" id="UP001177003">
    <property type="component" value="Chromosome 4"/>
</dbReference>
<accession>A0AA35Z075</accession>
<keyword evidence="1" id="KW-0472">Membrane</keyword>
<reference evidence="2" key="1">
    <citation type="submission" date="2023-04" db="EMBL/GenBank/DDBJ databases">
        <authorList>
            <person name="Vijverberg K."/>
            <person name="Xiong W."/>
            <person name="Schranz E."/>
        </authorList>
    </citation>
    <scope>NUCLEOTIDE SEQUENCE</scope>
</reference>
<feature type="transmembrane region" description="Helical" evidence="1">
    <location>
        <begin position="78"/>
        <end position="98"/>
    </location>
</feature>
<feature type="transmembrane region" description="Helical" evidence="1">
    <location>
        <begin position="104"/>
        <end position="122"/>
    </location>
</feature>
<sequence length="124" mass="13696">MNYTHIYLSFIYNIDSNSNRSIDSNCNSINFGLALRIAVDGRRIRLRSLYKSTVGLLFRINHSSELKSKKMMNDKMKALMIGVVGAGITLSAYSQTYMTPTQCIGTGLVILIVGLFVGEGILPV</sequence>
<evidence type="ECO:0000313" key="2">
    <source>
        <dbReference type="EMBL" id="CAI9283291.1"/>
    </source>
</evidence>
<evidence type="ECO:0000256" key="1">
    <source>
        <dbReference type="SAM" id="Phobius"/>
    </source>
</evidence>
<organism evidence="2 3">
    <name type="scientific">Lactuca saligna</name>
    <name type="common">Willowleaf lettuce</name>
    <dbReference type="NCBI Taxonomy" id="75948"/>
    <lineage>
        <taxon>Eukaryota</taxon>
        <taxon>Viridiplantae</taxon>
        <taxon>Streptophyta</taxon>
        <taxon>Embryophyta</taxon>
        <taxon>Tracheophyta</taxon>
        <taxon>Spermatophyta</taxon>
        <taxon>Magnoliopsida</taxon>
        <taxon>eudicotyledons</taxon>
        <taxon>Gunneridae</taxon>
        <taxon>Pentapetalae</taxon>
        <taxon>asterids</taxon>
        <taxon>campanulids</taxon>
        <taxon>Asterales</taxon>
        <taxon>Asteraceae</taxon>
        <taxon>Cichorioideae</taxon>
        <taxon>Cichorieae</taxon>
        <taxon>Lactucinae</taxon>
        <taxon>Lactuca</taxon>
    </lineage>
</organism>
<evidence type="ECO:0000313" key="3">
    <source>
        <dbReference type="Proteomes" id="UP001177003"/>
    </source>
</evidence>
<proteinExistence type="predicted"/>
<keyword evidence="1" id="KW-0812">Transmembrane</keyword>
<keyword evidence="1" id="KW-1133">Transmembrane helix</keyword>